<evidence type="ECO:0000313" key="2">
    <source>
        <dbReference type="Proteomes" id="UP000595823"/>
    </source>
</evidence>
<dbReference type="AlphaFoldDB" id="A0A7T6Z4G5"/>
<gene>
    <name evidence="1" type="ORF">HUG15_14730</name>
</gene>
<accession>A0A7T6Z4G5</accession>
<sequence>MNTKEAINIVSLLADGISPETGEVFPEDSPYQNPETIRALFVAIKGLERLDRYEARSRQLPENAGKAWTQKEDKDLTLALDAGTSIPDLASIHQRTVGSSEPLQLNQRFCWSIPYLKYSSISRIVTPFGKTYARFRLMNEDKFRNVLIRSIETFVYNANLVISNKDFKRRIFYMSNVFST</sequence>
<proteinExistence type="predicted"/>
<name>A0A7T6Z4G5_9BACI</name>
<keyword evidence="2" id="KW-1185">Reference proteome</keyword>
<organism evidence="1 2">
    <name type="scientific">Salicibibacter cibarius</name>
    <dbReference type="NCBI Taxonomy" id="2743000"/>
    <lineage>
        <taxon>Bacteria</taxon>
        <taxon>Bacillati</taxon>
        <taxon>Bacillota</taxon>
        <taxon>Bacilli</taxon>
        <taxon>Bacillales</taxon>
        <taxon>Bacillaceae</taxon>
        <taxon>Salicibibacter</taxon>
    </lineage>
</organism>
<dbReference type="KEGG" id="scia:HUG15_14730"/>
<dbReference type="EMBL" id="CP054705">
    <property type="protein sequence ID" value="QQK76696.1"/>
    <property type="molecule type" value="Genomic_DNA"/>
</dbReference>
<evidence type="ECO:0000313" key="1">
    <source>
        <dbReference type="EMBL" id="QQK76696.1"/>
    </source>
</evidence>
<reference evidence="1 2" key="1">
    <citation type="submission" date="2020-06" db="EMBL/GenBank/DDBJ databases">
        <title>Genomic analysis of Salicibibacter sp. NKC5-3.</title>
        <authorList>
            <person name="Oh Y.J."/>
        </authorList>
    </citation>
    <scope>NUCLEOTIDE SEQUENCE [LARGE SCALE GENOMIC DNA]</scope>
    <source>
        <strain evidence="1 2">NKC5-3</strain>
    </source>
</reference>
<dbReference type="RefSeq" id="WP_200123823.1">
    <property type="nucleotide sequence ID" value="NZ_CP054705.1"/>
</dbReference>
<protein>
    <submittedName>
        <fullName evidence="1">Uncharacterized protein</fullName>
    </submittedName>
</protein>
<dbReference type="Proteomes" id="UP000595823">
    <property type="component" value="Chromosome"/>
</dbReference>